<keyword evidence="3" id="KW-1185">Reference proteome</keyword>
<organism evidence="2 3">
    <name type="scientific">Dipteronia dyeriana</name>
    <dbReference type="NCBI Taxonomy" id="168575"/>
    <lineage>
        <taxon>Eukaryota</taxon>
        <taxon>Viridiplantae</taxon>
        <taxon>Streptophyta</taxon>
        <taxon>Embryophyta</taxon>
        <taxon>Tracheophyta</taxon>
        <taxon>Spermatophyta</taxon>
        <taxon>Magnoliopsida</taxon>
        <taxon>eudicotyledons</taxon>
        <taxon>Gunneridae</taxon>
        <taxon>Pentapetalae</taxon>
        <taxon>rosids</taxon>
        <taxon>malvids</taxon>
        <taxon>Sapindales</taxon>
        <taxon>Sapindaceae</taxon>
        <taxon>Hippocastanoideae</taxon>
        <taxon>Acereae</taxon>
        <taxon>Dipteronia</taxon>
    </lineage>
</organism>
<evidence type="ECO:0000313" key="3">
    <source>
        <dbReference type="Proteomes" id="UP001280121"/>
    </source>
</evidence>
<evidence type="ECO:0000259" key="1">
    <source>
        <dbReference type="Pfam" id="PF00078"/>
    </source>
</evidence>
<gene>
    <name evidence="2" type="ORF">Ddye_026541</name>
</gene>
<dbReference type="Pfam" id="PF00078">
    <property type="entry name" value="RVT_1"/>
    <property type="match status" value="1"/>
</dbReference>
<proteinExistence type="predicted"/>
<sequence length="260" mass="29056">MYVGQAECVKKEKECLQEFLSISKAKVTDAEIIGAVFAMKNEKAPCPVGFSVEFFKKAWSIVGKDVFVAIKNFFQYGKLVKAANATIIMLVMKKEDLIKAYDSVNWDFALHSLCCFCMPGKFVSWARECVTSPRFSVAVNGTLVGYFEGKRGFRLCDPLSPYLFVLSSLLAECMVKNDGYDYHHRCSKVGLTHLCFADDLLIFSGASVRFVGVIQKNLIEFELLSGLKENSDKSTCFYAGVSHLLQSQILSILKMGEVNF</sequence>
<dbReference type="AlphaFoldDB" id="A0AAD9WPM7"/>
<protein>
    <recommendedName>
        <fullName evidence="1">Reverse transcriptase domain-containing protein</fullName>
    </recommendedName>
</protein>
<comment type="caution">
    <text evidence="2">The sequence shown here is derived from an EMBL/GenBank/DDBJ whole genome shotgun (WGS) entry which is preliminary data.</text>
</comment>
<feature type="domain" description="Reverse transcriptase" evidence="1">
    <location>
        <begin position="94"/>
        <end position="237"/>
    </location>
</feature>
<reference evidence="2" key="1">
    <citation type="journal article" date="2023" name="Plant J.">
        <title>Genome sequences and population genomics provide insights into the demographic history, inbreeding, and mutation load of two 'living fossil' tree species of Dipteronia.</title>
        <authorList>
            <person name="Feng Y."/>
            <person name="Comes H.P."/>
            <person name="Chen J."/>
            <person name="Zhu S."/>
            <person name="Lu R."/>
            <person name="Zhang X."/>
            <person name="Li P."/>
            <person name="Qiu J."/>
            <person name="Olsen K.M."/>
            <person name="Qiu Y."/>
        </authorList>
    </citation>
    <scope>NUCLEOTIDE SEQUENCE</scope>
    <source>
        <strain evidence="2">KIB01</strain>
    </source>
</reference>
<name>A0AAD9WPM7_9ROSI</name>
<dbReference type="EMBL" id="JANJYI010000008">
    <property type="protein sequence ID" value="KAK2638746.1"/>
    <property type="molecule type" value="Genomic_DNA"/>
</dbReference>
<evidence type="ECO:0000313" key="2">
    <source>
        <dbReference type="EMBL" id="KAK2638746.1"/>
    </source>
</evidence>
<dbReference type="InterPro" id="IPR000477">
    <property type="entry name" value="RT_dom"/>
</dbReference>
<dbReference type="PANTHER" id="PTHR33116:SF78">
    <property type="entry name" value="OS12G0587133 PROTEIN"/>
    <property type="match status" value="1"/>
</dbReference>
<dbReference type="PANTHER" id="PTHR33116">
    <property type="entry name" value="REVERSE TRANSCRIPTASE ZINC-BINDING DOMAIN-CONTAINING PROTEIN-RELATED-RELATED"/>
    <property type="match status" value="1"/>
</dbReference>
<accession>A0AAD9WPM7</accession>
<dbReference type="Proteomes" id="UP001280121">
    <property type="component" value="Unassembled WGS sequence"/>
</dbReference>